<dbReference type="InterPro" id="IPR013785">
    <property type="entry name" value="Aldolase_TIM"/>
</dbReference>
<dbReference type="Gene3D" id="3.20.20.70">
    <property type="entry name" value="Aldolase class I"/>
    <property type="match status" value="1"/>
</dbReference>
<evidence type="ECO:0000313" key="6">
    <source>
        <dbReference type="EMBL" id="NKI90988.1"/>
    </source>
</evidence>
<dbReference type="PANTHER" id="PTHR30246">
    <property type="entry name" value="2-KETO-3-DEOXY-6-PHOSPHOGLUCONATE ALDOLASE"/>
    <property type="match status" value="1"/>
</dbReference>
<comment type="subunit">
    <text evidence="3">Homotrimer.</text>
</comment>
<name>A0ABX1HL41_9BACT</name>
<dbReference type="EMBL" id="JAAVTK010000012">
    <property type="protein sequence ID" value="NKI90988.1"/>
    <property type="molecule type" value="Genomic_DNA"/>
</dbReference>
<sequence>MSATLDTLLRYPLVPVFYHPDAAYAGQVLRACYAAGLRVFEFTNRGPAAVAVFATLVEVVRAECPDMLLGIGTIFTAAEAEQFIDAGAAFVVQPCATADVAAVCQARAVAWLPGAQTVSEVYQATRLGAALVKIFPGNVVGPGFVKSLRGPLPHVPLMVTGGVSPTAESIGEWLGAGANAVGLGAQLFPAGTDPATLVPQLTALLAEARRLTGQA</sequence>
<evidence type="ECO:0000256" key="3">
    <source>
        <dbReference type="ARBA" id="ARBA00011233"/>
    </source>
</evidence>
<dbReference type="InterPro" id="IPR000887">
    <property type="entry name" value="Aldlse_KDPG_KHG"/>
</dbReference>
<comment type="similarity">
    <text evidence="2">Belongs to the KHG/KDPG aldolase family.</text>
</comment>
<dbReference type="Pfam" id="PF01081">
    <property type="entry name" value="Aldolase"/>
    <property type="match status" value="1"/>
</dbReference>
<dbReference type="EC" id="4.1.2.14" evidence="6"/>
<keyword evidence="4 6" id="KW-0456">Lyase</keyword>
<protein>
    <submittedName>
        <fullName evidence="6">2-dehydro-3-deoxyphosphogluconate aldolase/(4S)-4-hydroxy-2-oxoglutarate aldolase</fullName>
        <ecNumber evidence="6">4.1.2.14</ecNumber>
        <ecNumber evidence="6">4.1.3.42</ecNumber>
    </submittedName>
</protein>
<dbReference type="Proteomes" id="UP000717634">
    <property type="component" value="Unassembled WGS sequence"/>
</dbReference>
<keyword evidence="7" id="KW-1185">Reference proteome</keyword>
<dbReference type="GO" id="GO:0106009">
    <property type="term" value="F:(4S)-4-hydroxy-2-oxoglutarate aldolase activity"/>
    <property type="evidence" value="ECO:0007669"/>
    <property type="project" value="UniProtKB-EC"/>
</dbReference>
<keyword evidence="5" id="KW-0119">Carbohydrate metabolism</keyword>
<evidence type="ECO:0000256" key="2">
    <source>
        <dbReference type="ARBA" id="ARBA00006906"/>
    </source>
</evidence>
<comment type="caution">
    <text evidence="6">The sequence shown here is derived from an EMBL/GenBank/DDBJ whole genome shotgun (WGS) entry which is preliminary data.</text>
</comment>
<gene>
    <name evidence="6" type="ORF">HBN54_003600</name>
</gene>
<proteinExistence type="inferred from homology"/>
<evidence type="ECO:0000256" key="4">
    <source>
        <dbReference type="ARBA" id="ARBA00023239"/>
    </source>
</evidence>
<evidence type="ECO:0000256" key="1">
    <source>
        <dbReference type="ARBA" id="ARBA00004761"/>
    </source>
</evidence>
<evidence type="ECO:0000256" key="5">
    <source>
        <dbReference type="ARBA" id="ARBA00023277"/>
    </source>
</evidence>
<dbReference type="SUPFAM" id="SSF51569">
    <property type="entry name" value="Aldolase"/>
    <property type="match status" value="1"/>
</dbReference>
<dbReference type="RefSeq" id="WP_168674570.1">
    <property type="nucleotide sequence ID" value="NZ_JAAVTK010000012.1"/>
</dbReference>
<dbReference type="EC" id="4.1.3.42" evidence="6"/>
<reference evidence="6 7" key="1">
    <citation type="submission" date="2020-03" db="EMBL/GenBank/DDBJ databases">
        <title>Genomic Encyclopedia of Type Strains, Phase IV (KMG-V): Genome sequencing to study the core and pangenomes of soil and plant-associated prokaryotes.</title>
        <authorList>
            <person name="Whitman W."/>
        </authorList>
    </citation>
    <scope>NUCLEOTIDE SEQUENCE [LARGE SCALE GENOMIC DNA]</scope>
    <source>
        <strain evidence="6 7">1B</strain>
    </source>
</reference>
<accession>A0ABX1HL41</accession>
<dbReference type="CDD" id="cd00452">
    <property type="entry name" value="KDPG_aldolase"/>
    <property type="match status" value="1"/>
</dbReference>
<dbReference type="PANTHER" id="PTHR30246:SF1">
    <property type="entry name" value="2-DEHYDRO-3-DEOXY-6-PHOSPHOGALACTONATE ALDOLASE-RELATED"/>
    <property type="match status" value="1"/>
</dbReference>
<comment type="pathway">
    <text evidence="1">Carbohydrate acid metabolism.</text>
</comment>
<dbReference type="GO" id="GO:0008675">
    <property type="term" value="F:2-dehydro-3-deoxy-phosphogluconate aldolase activity"/>
    <property type="evidence" value="ECO:0007669"/>
    <property type="project" value="UniProtKB-EC"/>
</dbReference>
<evidence type="ECO:0000313" key="7">
    <source>
        <dbReference type="Proteomes" id="UP000717634"/>
    </source>
</evidence>
<organism evidence="6 7">
    <name type="scientific">Hymenobacter artigasi</name>
    <dbReference type="NCBI Taxonomy" id="2719616"/>
    <lineage>
        <taxon>Bacteria</taxon>
        <taxon>Pseudomonadati</taxon>
        <taxon>Bacteroidota</taxon>
        <taxon>Cytophagia</taxon>
        <taxon>Cytophagales</taxon>
        <taxon>Hymenobacteraceae</taxon>
        <taxon>Hymenobacter</taxon>
    </lineage>
</organism>